<dbReference type="GO" id="GO:0016787">
    <property type="term" value="F:hydrolase activity"/>
    <property type="evidence" value="ECO:0007669"/>
    <property type="project" value="UniProtKB-KW"/>
</dbReference>
<sequence length="219" mass="24256">MVDQPPLHRSEEIEDLAHLTTEDINKPLVTNESKSQRALLLVDIQNDYFPNGKWTLHGMDAAADNAARLLAAARAAGDLVVHIRHEFPTADAPFFTPGSKGAEIHEKVQNREDEDVVLKNQVNSFRDTKLKEILDRNGIRDLVICGAMSHMCVDAVTRAANDFGYKCVLIHDACASRDLEFNGVQVPAEHAHAAFMAALGFAYAKLVSTEEFLRENKHA</sequence>
<dbReference type="OrthoDB" id="245563at2759"/>
<evidence type="ECO:0000256" key="1">
    <source>
        <dbReference type="ARBA" id="ARBA00006336"/>
    </source>
</evidence>
<evidence type="ECO:0000313" key="5">
    <source>
        <dbReference type="EMBL" id="CAF1371240.1"/>
    </source>
</evidence>
<reference evidence="4" key="1">
    <citation type="submission" date="2021-02" db="EMBL/GenBank/DDBJ databases">
        <authorList>
            <person name="Nowell W R."/>
        </authorList>
    </citation>
    <scope>NUCLEOTIDE SEQUENCE</scope>
</reference>
<feature type="domain" description="Isochorismatase-like" evidence="3">
    <location>
        <begin position="38"/>
        <end position="187"/>
    </location>
</feature>
<comment type="caution">
    <text evidence="4">The sequence shown here is derived from an EMBL/GenBank/DDBJ whole genome shotgun (WGS) entry which is preliminary data.</text>
</comment>
<comment type="similarity">
    <text evidence="1">Belongs to the isochorismatase family.</text>
</comment>
<proteinExistence type="inferred from homology"/>
<protein>
    <recommendedName>
        <fullName evidence="3">Isochorismatase-like domain-containing protein</fullName>
    </recommendedName>
</protein>
<dbReference type="EMBL" id="CAJNOJ010000088">
    <property type="protein sequence ID" value="CAF1078710.1"/>
    <property type="molecule type" value="Genomic_DNA"/>
</dbReference>
<dbReference type="InterPro" id="IPR050272">
    <property type="entry name" value="Isochorismatase-like_hydrls"/>
</dbReference>
<gene>
    <name evidence="4" type="ORF">EDS130_LOCUS18842</name>
    <name evidence="5" type="ORF">XAT740_LOCUS32553</name>
</gene>
<dbReference type="Gene3D" id="3.40.50.850">
    <property type="entry name" value="Isochorismatase-like"/>
    <property type="match status" value="1"/>
</dbReference>
<keyword evidence="2" id="KW-0378">Hydrolase</keyword>
<evidence type="ECO:0000259" key="3">
    <source>
        <dbReference type="Pfam" id="PF00857"/>
    </source>
</evidence>
<evidence type="ECO:0000313" key="4">
    <source>
        <dbReference type="EMBL" id="CAF1078710.1"/>
    </source>
</evidence>
<dbReference type="InterPro" id="IPR036380">
    <property type="entry name" value="Isochorismatase-like_sf"/>
</dbReference>
<evidence type="ECO:0000256" key="2">
    <source>
        <dbReference type="ARBA" id="ARBA00022801"/>
    </source>
</evidence>
<dbReference type="PANTHER" id="PTHR43540:SF1">
    <property type="entry name" value="ISOCHORISMATASE HYDROLASE"/>
    <property type="match status" value="1"/>
</dbReference>
<dbReference type="PANTHER" id="PTHR43540">
    <property type="entry name" value="PEROXYUREIDOACRYLATE/UREIDOACRYLATE AMIDOHYDROLASE-RELATED"/>
    <property type="match status" value="1"/>
</dbReference>
<dbReference type="Proteomes" id="UP000663852">
    <property type="component" value="Unassembled WGS sequence"/>
</dbReference>
<dbReference type="SUPFAM" id="SSF52499">
    <property type="entry name" value="Isochorismatase-like hydrolases"/>
    <property type="match status" value="1"/>
</dbReference>
<dbReference type="Pfam" id="PF00857">
    <property type="entry name" value="Isochorismatase"/>
    <property type="match status" value="1"/>
</dbReference>
<dbReference type="InterPro" id="IPR000868">
    <property type="entry name" value="Isochorismatase-like_dom"/>
</dbReference>
<evidence type="ECO:0000313" key="7">
    <source>
        <dbReference type="Proteomes" id="UP000663852"/>
    </source>
</evidence>
<dbReference type="CDD" id="cd01014">
    <property type="entry name" value="nicotinamidase_related"/>
    <property type="match status" value="1"/>
</dbReference>
<keyword evidence="6" id="KW-1185">Reference proteome</keyword>
<organism evidence="4 7">
    <name type="scientific">Adineta ricciae</name>
    <name type="common">Rotifer</name>
    <dbReference type="NCBI Taxonomy" id="249248"/>
    <lineage>
        <taxon>Eukaryota</taxon>
        <taxon>Metazoa</taxon>
        <taxon>Spiralia</taxon>
        <taxon>Gnathifera</taxon>
        <taxon>Rotifera</taxon>
        <taxon>Eurotatoria</taxon>
        <taxon>Bdelloidea</taxon>
        <taxon>Adinetida</taxon>
        <taxon>Adinetidae</taxon>
        <taxon>Adineta</taxon>
    </lineage>
</organism>
<dbReference type="Proteomes" id="UP000663828">
    <property type="component" value="Unassembled WGS sequence"/>
</dbReference>
<name>A0A814MJ56_ADIRI</name>
<evidence type="ECO:0000313" key="6">
    <source>
        <dbReference type="Proteomes" id="UP000663828"/>
    </source>
</evidence>
<dbReference type="AlphaFoldDB" id="A0A814MJ56"/>
<accession>A0A814MJ56</accession>
<dbReference type="EMBL" id="CAJNOR010003045">
    <property type="protein sequence ID" value="CAF1371240.1"/>
    <property type="molecule type" value="Genomic_DNA"/>
</dbReference>